<dbReference type="EMBL" id="JAOTPO010000004">
    <property type="protein sequence ID" value="MDE5413399.1"/>
    <property type="molecule type" value="Genomic_DNA"/>
</dbReference>
<comment type="caution">
    <text evidence="1">The sequence shown here is derived from an EMBL/GenBank/DDBJ whole genome shotgun (WGS) entry which is preliminary data.</text>
</comment>
<keyword evidence="2" id="KW-1185">Reference proteome</keyword>
<proteinExistence type="predicted"/>
<evidence type="ECO:0000313" key="2">
    <source>
        <dbReference type="Proteomes" id="UP001148125"/>
    </source>
</evidence>
<dbReference type="RefSeq" id="WP_275118016.1">
    <property type="nucleotide sequence ID" value="NZ_JAOTPO010000004.1"/>
</dbReference>
<accession>A0ABT5VGS3</accession>
<gene>
    <name evidence="1" type="ORF">N7Z68_08365</name>
</gene>
<name>A0ABT5VGS3_9BACI</name>
<dbReference type="Proteomes" id="UP001148125">
    <property type="component" value="Unassembled WGS sequence"/>
</dbReference>
<sequence>MQKKTLTLQPSFYNESPYAKYIANEEHDDSYGLIYYEFLHEIGTLLEVDIIFDQLNATNWLIADNSHMQIVYHKDAENNDQIEFIPKTMAGEQAIQKMEEELLQDNSSYLTFD</sequence>
<reference evidence="1" key="1">
    <citation type="submission" date="2024-05" db="EMBL/GenBank/DDBJ databases">
        <title>Alkalihalobacillus sp. strain MEB203 novel alkaliphilic bacterium from Lonar Lake, India.</title>
        <authorList>
            <person name="Joshi A."/>
            <person name="Thite S."/>
            <person name="Mengade P."/>
        </authorList>
    </citation>
    <scope>NUCLEOTIDE SEQUENCE</scope>
    <source>
        <strain evidence="1">MEB 203</strain>
    </source>
</reference>
<evidence type="ECO:0000313" key="1">
    <source>
        <dbReference type="EMBL" id="MDE5413399.1"/>
    </source>
</evidence>
<protein>
    <submittedName>
        <fullName evidence="1">Uncharacterized protein</fullName>
    </submittedName>
</protein>
<organism evidence="1 2">
    <name type="scientific">Alkalihalobacterium chitinilyticum</name>
    <dbReference type="NCBI Taxonomy" id="2980103"/>
    <lineage>
        <taxon>Bacteria</taxon>
        <taxon>Bacillati</taxon>
        <taxon>Bacillota</taxon>
        <taxon>Bacilli</taxon>
        <taxon>Bacillales</taxon>
        <taxon>Bacillaceae</taxon>
        <taxon>Alkalihalobacterium</taxon>
    </lineage>
</organism>